<evidence type="ECO:0000313" key="1">
    <source>
        <dbReference type="EMBL" id="GFP23128.1"/>
    </source>
</evidence>
<gene>
    <name evidence="1" type="ORF">HKBW3S09_00595</name>
</gene>
<dbReference type="AlphaFoldDB" id="A0A6V8NS04"/>
<dbReference type="EMBL" id="BLRW01000055">
    <property type="protein sequence ID" value="GFP23128.1"/>
    <property type="molecule type" value="Genomic_DNA"/>
</dbReference>
<organism evidence="1 2">
    <name type="scientific">Candidatus Hakubella thermalkaliphila</name>
    <dbReference type="NCBI Taxonomy" id="2754717"/>
    <lineage>
        <taxon>Bacteria</taxon>
        <taxon>Bacillati</taxon>
        <taxon>Actinomycetota</taxon>
        <taxon>Actinomycetota incertae sedis</taxon>
        <taxon>Candidatus Hakubellales</taxon>
        <taxon>Candidatus Hakubellaceae</taxon>
        <taxon>Candidatus Hakubella</taxon>
    </lineage>
</organism>
<accession>A0A6V8NS04</accession>
<name>A0A6V8NS04_9ACTN</name>
<reference evidence="1 2" key="1">
    <citation type="journal article" date="2020" name="Front. Microbiol.">
        <title>Single-cell genomics of novel Actinobacteria with the Wood-Ljungdahl pathway discovered in a serpentinizing system.</title>
        <authorList>
            <person name="Merino N."/>
            <person name="Kawai M."/>
            <person name="Boyd E.S."/>
            <person name="Colman D.R."/>
            <person name="McGlynn S.E."/>
            <person name="Nealson K.H."/>
            <person name="Kurokawa K."/>
            <person name="Hongoh Y."/>
        </authorList>
    </citation>
    <scope>NUCLEOTIDE SEQUENCE [LARGE SCALE GENOMIC DNA]</scope>
    <source>
        <strain evidence="1 2">S09_30</strain>
    </source>
</reference>
<dbReference type="Proteomes" id="UP000585609">
    <property type="component" value="Unassembled WGS sequence"/>
</dbReference>
<sequence length="27" mass="3184">MNIDFESQVFEPTDMVADDMLFVDFVK</sequence>
<proteinExistence type="predicted"/>
<protein>
    <submittedName>
        <fullName evidence="1">Uncharacterized protein</fullName>
    </submittedName>
</protein>
<evidence type="ECO:0000313" key="2">
    <source>
        <dbReference type="Proteomes" id="UP000585609"/>
    </source>
</evidence>
<comment type="caution">
    <text evidence="1">The sequence shown here is derived from an EMBL/GenBank/DDBJ whole genome shotgun (WGS) entry which is preliminary data.</text>
</comment>
<feature type="non-terminal residue" evidence="1">
    <location>
        <position position="27"/>
    </location>
</feature>